<feature type="transmembrane region" description="Helical" evidence="6">
    <location>
        <begin position="73"/>
        <end position="90"/>
    </location>
</feature>
<accession>A0ABU1ZJ05</accession>
<protein>
    <submittedName>
        <fullName evidence="7">Threonine/homoserine/homoserine lactone efflux protein</fullName>
    </submittedName>
</protein>
<proteinExistence type="predicted"/>
<name>A0ABU1ZJ05_9BURK</name>
<comment type="caution">
    <text evidence="7">The sequence shown here is derived from an EMBL/GenBank/DDBJ whole genome shotgun (WGS) entry which is preliminary data.</text>
</comment>
<sequence length="199" mass="20388">MAATSLLPLALFVLTSTLTPGGATTLATASGAQFGFRRSLPLLAGLSTGLATLACIAATGLSGLMLAVPSLQLAMKLAGTAYLFWLAWKIGRSGPPHLQTQLATPLGFLAGAGMLWMNPKAWAMTTGAGASFAGLAHHPAQLVTLLGAAFGLAAIVSLTIWCWTGLVLSQLLRTAAQWHTVNAILGALLAASVVPMWLQ</sequence>
<evidence type="ECO:0000313" key="8">
    <source>
        <dbReference type="Proteomes" id="UP001268089"/>
    </source>
</evidence>
<dbReference type="PANTHER" id="PTHR30086:SF20">
    <property type="entry name" value="ARGININE EXPORTER PROTEIN ARGO-RELATED"/>
    <property type="match status" value="1"/>
</dbReference>
<gene>
    <name evidence="7" type="ORF">J2X15_000793</name>
</gene>
<evidence type="ECO:0000256" key="5">
    <source>
        <dbReference type="ARBA" id="ARBA00023136"/>
    </source>
</evidence>
<keyword evidence="3 6" id="KW-0812">Transmembrane</keyword>
<keyword evidence="8" id="KW-1185">Reference proteome</keyword>
<dbReference type="Pfam" id="PF01810">
    <property type="entry name" value="LysE"/>
    <property type="match status" value="1"/>
</dbReference>
<keyword evidence="4 6" id="KW-1133">Transmembrane helix</keyword>
<dbReference type="RefSeq" id="WP_310339650.1">
    <property type="nucleotide sequence ID" value="NZ_JAVDXO010000001.1"/>
</dbReference>
<dbReference type="EMBL" id="JAVDXO010000001">
    <property type="protein sequence ID" value="MDR7305527.1"/>
    <property type="molecule type" value="Genomic_DNA"/>
</dbReference>
<comment type="subcellular location">
    <subcellularLocation>
        <location evidence="1">Cell membrane</location>
        <topology evidence="1">Multi-pass membrane protein</topology>
    </subcellularLocation>
</comment>
<feature type="transmembrane region" description="Helical" evidence="6">
    <location>
        <begin position="140"/>
        <end position="166"/>
    </location>
</feature>
<evidence type="ECO:0000256" key="6">
    <source>
        <dbReference type="SAM" id="Phobius"/>
    </source>
</evidence>
<feature type="transmembrane region" description="Helical" evidence="6">
    <location>
        <begin position="42"/>
        <end position="66"/>
    </location>
</feature>
<evidence type="ECO:0000256" key="2">
    <source>
        <dbReference type="ARBA" id="ARBA00022475"/>
    </source>
</evidence>
<evidence type="ECO:0000256" key="3">
    <source>
        <dbReference type="ARBA" id="ARBA00022692"/>
    </source>
</evidence>
<evidence type="ECO:0000313" key="7">
    <source>
        <dbReference type="EMBL" id="MDR7305527.1"/>
    </source>
</evidence>
<evidence type="ECO:0000256" key="1">
    <source>
        <dbReference type="ARBA" id="ARBA00004651"/>
    </source>
</evidence>
<dbReference type="PANTHER" id="PTHR30086">
    <property type="entry name" value="ARGININE EXPORTER PROTEIN ARGO"/>
    <property type="match status" value="1"/>
</dbReference>
<dbReference type="InterPro" id="IPR001123">
    <property type="entry name" value="LeuE-type"/>
</dbReference>
<dbReference type="Proteomes" id="UP001268089">
    <property type="component" value="Unassembled WGS sequence"/>
</dbReference>
<evidence type="ECO:0000256" key="4">
    <source>
        <dbReference type="ARBA" id="ARBA00022989"/>
    </source>
</evidence>
<keyword evidence="2" id="KW-1003">Cell membrane</keyword>
<feature type="transmembrane region" description="Helical" evidence="6">
    <location>
        <begin position="178"/>
        <end position="198"/>
    </location>
</feature>
<reference evidence="7 8" key="1">
    <citation type="submission" date="2023-07" db="EMBL/GenBank/DDBJ databases">
        <title>Sorghum-associated microbial communities from plants grown in Nebraska, USA.</title>
        <authorList>
            <person name="Schachtman D."/>
        </authorList>
    </citation>
    <scope>NUCLEOTIDE SEQUENCE [LARGE SCALE GENOMIC DNA]</scope>
    <source>
        <strain evidence="7 8">BE308</strain>
    </source>
</reference>
<organism evidence="7 8">
    <name type="scientific">Rhodoferax saidenbachensis</name>
    <dbReference type="NCBI Taxonomy" id="1484693"/>
    <lineage>
        <taxon>Bacteria</taxon>
        <taxon>Pseudomonadati</taxon>
        <taxon>Pseudomonadota</taxon>
        <taxon>Betaproteobacteria</taxon>
        <taxon>Burkholderiales</taxon>
        <taxon>Comamonadaceae</taxon>
        <taxon>Rhodoferax</taxon>
    </lineage>
</organism>
<keyword evidence="5 6" id="KW-0472">Membrane</keyword>